<dbReference type="Proteomes" id="UP000887565">
    <property type="component" value="Unplaced"/>
</dbReference>
<accession>A0A915JBG0</accession>
<keyword evidence="1" id="KW-1185">Reference proteome</keyword>
<sequence length="61" mass="6884">MSAPLVIQFVDLHGDFLMQLAINRVPNIPPTSKPTYGSLPSMKKNQLSCRCCGLPYSMWRM</sequence>
<evidence type="ECO:0000313" key="2">
    <source>
        <dbReference type="WBParaSite" id="nRc.2.0.1.t23492-RA"/>
    </source>
</evidence>
<proteinExistence type="predicted"/>
<name>A0A915JBG0_ROMCU</name>
<organism evidence="1 2">
    <name type="scientific">Romanomermis culicivorax</name>
    <name type="common">Nematode worm</name>
    <dbReference type="NCBI Taxonomy" id="13658"/>
    <lineage>
        <taxon>Eukaryota</taxon>
        <taxon>Metazoa</taxon>
        <taxon>Ecdysozoa</taxon>
        <taxon>Nematoda</taxon>
        <taxon>Enoplea</taxon>
        <taxon>Dorylaimia</taxon>
        <taxon>Mermithida</taxon>
        <taxon>Mermithoidea</taxon>
        <taxon>Mermithidae</taxon>
        <taxon>Romanomermis</taxon>
    </lineage>
</organism>
<protein>
    <submittedName>
        <fullName evidence="2">Uncharacterized protein</fullName>
    </submittedName>
</protein>
<dbReference type="WBParaSite" id="nRc.2.0.1.t23492-RA">
    <property type="protein sequence ID" value="nRc.2.0.1.t23492-RA"/>
    <property type="gene ID" value="nRc.2.0.1.g23492"/>
</dbReference>
<dbReference type="AlphaFoldDB" id="A0A915JBG0"/>
<evidence type="ECO:0000313" key="1">
    <source>
        <dbReference type="Proteomes" id="UP000887565"/>
    </source>
</evidence>
<reference evidence="2" key="1">
    <citation type="submission" date="2022-11" db="UniProtKB">
        <authorList>
            <consortium name="WormBaseParasite"/>
        </authorList>
    </citation>
    <scope>IDENTIFICATION</scope>
</reference>